<comment type="similarity">
    <text evidence="3">Belongs to the copper/topaquinone oxidase family.</text>
</comment>
<evidence type="ECO:0000256" key="1">
    <source>
        <dbReference type="ARBA" id="ARBA00001935"/>
    </source>
</evidence>
<dbReference type="PANTHER" id="PTHR10638">
    <property type="entry name" value="COPPER AMINE OXIDASE"/>
    <property type="match status" value="1"/>
</dbReference>
<evidence type="ECO:0000256" key="3">
    <source>
        <dbReference type="RuleBase" id="RU000672"/>
    </source>
</evidence>
<evidence type="ECO:0000259" key="4">
    <source>
        <dbReference type="Pfam" id="PF01179"/>
    </source>
</evidence>
<dbReference type="GO" id="GO:0008131">
    <property type="term" value="F:primary methylamine oxidase activity"/>
    <property type="evidence" value="ECO:0007669"/>
    <property type="project" value="InterPro"/>
</dbReference>
<dbReference type="GO" id="GO:0048038">
    <property type="term" value="F:quinone binding"/>
    <property type="evidence" value="ECO:0007669"/>
    <property type="project" value="InterPro"/>
</dbReference>
<reference evidence="5" key="1">
    <citation type="submission" date="2021-02" db="EMBL/GenBank/DDBJ databases">
        <authorList>
            <person name="Nowell W R."/>
        </authorList>
    </citation>
    <scope>NUCLEOTIDE SEQUENCE</scope>
</reference>
<dbReference type="InterPro" id="IPR015798">
    <property type="entry name" value="Cu_amine_oxidase_C"/>
</dbReference>
<dbReference type="Pfam" id="PF01179">
    <property type="entry name" value="Cu_amine_oxid"/>
    <property type="match status" value="1"/>
</dbReference>
<comment type="cofactor">
    <cofactor evidence="3">
        <name>Cu cation</name>
        <dbReference type="ChEBI" id="CHEBI:23378"/>
    </cofactor>
    <text evidence="3">Contains 1 topaquinone per subunit.</text>
</comment>
<sequence>SWQKWRLRVGFNVREGLTLNMVEYFDQNRWRPILYRAAISEMWVPYGDGSPAHSYKNAFDVGEATVGLLTNSLVVGCDCLGEIRYLDVVVHNNEGQAILLKNAICIHEEDIGILWKHTE</sequence>
<keyword evidence="3" id="KW-0479">Metal-binding</keyword>
<comment type="caution">
    <text evidence="5">The sequence shown here is derived from an EMBL/GenBank/DDBJ whole genome shotgun (WGS) entry which is preliminary data.</text>
</comment>
<proteinExistence type="inferred from homology"/>
<keyword evidence="3" id="KW-0801">TPQ</keyword>
<keyword evidence="3" id="KW-0186">Copper</keyword>
<comment type="PTM">
    <text evidence="3">Topaquinone (TPQ) is generated by copper-dependent autoxidation of a specific tyrosyl residue.</text>
</comment>
<dbReference type="InterPro" id="IPR036460">
    <property type="entry name" value="Cu_amine_oxidase_C_sf"/>
</dbReference>
<dbReference type="EMBL" id="CAJOBE010057998">
    <property type="protein sequence ID" value="CAF4377837.1"/>
    <property type="molecule type" value="Genomic_DNA"/>
</dbReference>
<feature type="domain" description="Copper amine oxidase catalytic" evidence="4">
    <location>
        <begin position="1"/>
        <end position="119"/>
    </location>
</feature>
<evidence type="ECO:0000313" key="5">
    <source>
        <dbReference type="EMBL" id="CAF4377837.1"/>
    </source>
</evidence>
<comment type="cofactor">
    <cofactor evidence="1">
        <name>Cu cation</name>
        <dbReference type="ChEBI" id="CHEBI:23378"/>
    </cofactor>
</comment>
<feature type="non-terminal residue" evidence="5">
    <location>
        <position position="1"/>
    </location>
</feature>
<gene>
    <name evidence="5" type="ORF">FNK824_LOCUS43210</name>
</gene>
<dbReference type="Gene3D" id="2.70.98.20">
    <property type="entry name" value="Copper amine oxidase, catalytic domain"/>
    <property type="match status" value="1"/>
</dbReference>
<comment type="subunit">
    <text evidence="2">Homodimer.</text>
</comment>
<evidence type="ECO:0000313" key="6">
    <source>
        <dbReference type="Proteomes" id="UP000663874"/>
    </source>
</evidence>
<dbReference type="AlphaFoldDB" id="A0A820MVI6"/>
<dbReference type="EC" id="1.4.3.-" evidence="3"/>
<protein>
    <recommendedName>
        <fullName evidence="3">Amine oxidase</fullName>
        <ecNumber evidence="3">1.4.3.-</ecNumber>
    </recommendedName>
</protein>
<accession>A0A820MVI6</accession>
<dbReference type="Proteomes" id="UP000663874">
    <property type="component" value="Unassembled WGS sequence"/>
</dbReference>
<dbReference type="InterPro" id="IPR000269">
    <property type="entry name" value="Cu_amine_oxidase"/>
</dbReference>
<dbReference type="GO" id="GO:0005507">
    <property type="term" value="F:copper ion binding"/>
    <property type="evidence" value="ECO:0007669"/>
    <property type="project" value="InterPro"/>
</dbReference>
<name>A0A820MVI6_9BILA</name>
<dbReference type="SUPFAM" id="SSF49998">
    <property type="entry name" value="Amine oxidase catalytic domain"/>
    <property type="match status" value="1"/>
</dbReference>
<organism evidence="5 6">
    <name type="scientific">Rotaria sordida</name>
    <dbReference type="NCBI Taxonomy" id="392033"/>
    <lineage>
        <taxon>Eukaryota</taxon>
        <taxon>Metazoa</taxon>
        <taxon>Spiralia</taxon>
        <taxon>Gnathifera</taxon>
        <taxon>Rotifera</taxon>
        <taxon>Eurotatoria</taxon>
        <taxon>Bdelloidea</taxon>
        <taxon>Philodinida</taxon>
        <taxon>Philodinidae</taxon>
        <taxon>Rotaria</taxon>
    </lineage>
</organism>
<dbReference type="GO" id="GO:0009308">
    <property type="term" value="P:amine metabolic process"/>
    <property type="evidence" value="ECO:0007669"/>
    <property type="project" value="UniProtKB-UniRule"/>
</dbReference>
<keyword evidence="3" id="KW-0560">Oxidoreductase</keyword>
<dbReference type="PANTHER" id="PTHR10638:SF86">
    <property type="entry name" value="COPPER AMINE OXIDASE 1-RELATED"/>
    <property type="match status" value="1"/>
</dbReference>
<evidence type="ECO:0000256" key="2">
    <source>
        <dbReference type="ARBA" id="ARBA00011738"/>
    </source>
</evidence>